<dbReference type="EMBL" id="UOEX01000012">
    <property type="protein sequence ID" value="VAW32773.1"/>
    <property type="molecule type" value="Genomic_DNA"/>
</dbReference>
<dbReference type="GO" id="GO:0042910">
    <property type="term" value="F:xenobiotic transmembrane transporter activity"/>
    <property type="evidence" value="ECO:0007669"/>
    <property type="project" value="TreeGrafter"/>
</dbReference>
<dbReference type="SUPFAM" id="SSF82866">
    <property type="entry name" value="Multidrug efflux transporter AcrB transmembrane domain"/>
    <property type="match status" value="1"/>
</dbReference>
<sequence>AKKANAAEILKDLKTTILRRLTADYPGLHYTLQGEARERRDSMRSMMRDFILALLMIYALLAIPFKSYSQPLLIMTAIPFGIVGAVLGHWLMGFSLSMLSIFGIVALSGVVVNDSLLLVDQINRQRAAGQGIIAAVSAAGCRRFRPIVLTSVTTFFGLVPMLMETSVQAQFLIPMAISLAFGIMFSTVITLLLVPVFYVILNDLLPATATVMKKA</sequence>
<dbReference type="GO" id="GO:0005886">
    <property type="term" value="C:plasma membrane"/>
    <property type="evidence" value="ECO:0007669"/>
    <property type="project" value="TreeGrafter"/>
</dbReference>
<name>A0A3B0UXC7_9ZZZZ</name>
<evidence type="ECO:0000313" key="2">
    <source>
        <dbReference type="EMBL" id="VAW32773.1"/>
    </source>
</evidence>
<organism evidence="2">
    <name type="scientific">hydrothermal vent metagenome</name>
    <dbReference type="NCBI Taxonomy" id="652676"/>
    <lineage>
        <taxon>unclassified sequences</taxon>
        <taxon>metagenomes</taxon>
        <taxon>ecological metagenomes</taxon>
    </lineage>
</organism>
<dbReference type="AlphaFoldDB" id="A0A3B0UXC7"/>
<reference evidence="2" key="1">
    <citation type="submission" date="2018-06" db="EMBL/GenBank/DDBJ databases">
        <authorList>
            <person name="Zhirakovskaya E."/>
        </authorList>
    </citation>
    <scope>NUCLEOTIDE SEQUENCE</scope>
</reference>
<dbReference type="Pfam" id="PF00873">
    <property type="entry name" value="ACR_tran"/>
    <property type="match status" value="1"/>
</dbReference>
<feature type="non-terminal residue" evidence="2">
    <location>
        <position position="1"/>
    </location>
</feature>
<keyword evidence="1" id="KW-1133">Transmembrane helix</keyword>
<feature type="transmembrane region" description="Helical" evidence="1">
    <location>
        <begin position="175"/>
        <end position="201"/>
    </location>
</feature>
<feature type="transmembrane region" description="Helical" evidence="1">
    <location>
        <begin position="98"/>
        <end position="119"/>
    </location>
</feature>
<dbReference type="PANTHER" id="PTHR32063">
    <property type="match status" value="1"/>
</dbReference>
<accession>A0A3B0UXC7</accession>
<dbReference type="Gene3D" id="3.30.70.1440">
    <property type="entry name" value="Multidrug efflux transporter AcrB pore domain"/>
    <property type="match status" value="1"/>
</dbReference>
<dbReference type="Gene3D" id="1.20.1640.10">
    <property type="entry name" value="Multidrug efflux transporter AcrB transmembrane domain"/>
    <property type="match status" value="1"/>
</dbReference>
<keyword evidence="1" id="KW-0812">Transmembrane</keyword>
<dbReference type="PRINTS" id="PR00702">
    <property type="entry name" value="ACRIFLAVINRP"/>
</dbReference>
<dbReference type="PANTHER" id="PTHR32063:SF33">
    <property type="entry name" value="RND SUPERFAMILY EFFLUX PUMP PERMEASE COMPONENT"/>
    <property type="match status" value="1"/>
</dbReference>
<feature type="transmembrane region" description="Helical" evidence="1">
    <location>
        <begin position="46"/>
        <end position="65"/>
    </location>
</feature>
<feature type="transmembrane region" description="Helical" evidence="1">
    <location>
        <begin position="147"/>
        <end position="163"/>
    </location>
</feature>
<gene>
    <name evidence="2" type="ORF">MNBD_DELTA03-1859</name>
</gene>
<proteinExistence type="predicted"/>
<protein>
    <submittedName>
        <fullName evidence="2">Acriflavin resistance protein</fullName>
    </submittedName>
</protein>
<evidence type="ECO:0000256" key="1">
    <source>
        <dbReference type="SAM" id="Phobius"/>
    </source>
</evidence>
<keyword evidence="1" id="KW-0472">Membrane</keyword>
<dbReference type="InterPro" id="IPR001036">
    <property type="entry name" value="Acrflvin-R"/>
</dbReference>